<dbReference type="SUPFAM" id="SSF49503">
    <property type="entry name" value="Cupredoxins"/>
    <property type="match status" value="1"/>
</dbReference>
<evidence type="ECO:0000313" key="22">
    <source>
        <dbReference type="Proteomes" id="UP000503820"/>
    </source>
</evidence>
<evidence type="ECO:0000256" key="18">
    <source>
        <dbReference type="SAM" id="Phobius"/>
    </source>
</evidence>
<dbReference type="Gene3D" id="1.10.760.10">
    <property type="entry name" value="Cytochrome c-like domain"/>
    <property type="match status" value="2"/>
</dbReference>
<gene>
    <name evidence="21" type="ORF">DSM19430T_01080</name>
</gene>
<proteinExistence type="inferred from homology"/>
<dbReference type="InterPro" id="IPR014222">
    <property type="entry name" value="Cyt_c_oxidase_su2"/>
</dbReference>
<dbReference type="GO" id="GO:0005507">
    <property type="term" value="F:copper ion binding"/>
    <property type="evidence" value="ECO:0007669"/>
    <property type="project" value="InterPro"/>
</dbReference>
<dbReference type="PANTHER" id="PTHR22888">
    <property type="entry name" value="CYTOCHROME C OXIDASE, SUBUNIT II"/>
    <property type="match status" value="1"/>
</dbReference>
<dbReference type="PANTHER" id="PTHR22888:SF9">
    <property type="entry name" value="CYTOCHROME C OXIDASE SUBUNIT 2"/>
    <property type="match status" value="1"/>
</dbReference>
<keyword evidence="6 16" id="KW-0812">Transmembrane</keyword>
<keyword evidence="11 15" id="KW-0408">Iron</keyword>
<feature type="domain" description="Cytochrome c" evidence="20">
    <location>
        <begin position="204"/>
        <end position="303"/>
    </location>
</feature>
<dbReference type="AlphaFoldDB" id="A0A7J0BQS7"/>
<keyword evidence="22" id="KW-1185">Reference proteome</keyword>
<dbReference type="EC" id="7.1.1.9" evidence="17"/>
<evidence type="ECO:0000256" key="2">
    <source>
        <dbReference type="ARBA" id="ARBA00007866"/>
    </source>
</evidence>
<dbReference type="CDD" id="cd13915">
    <property type="entry name" value="CuRO_HCO_II_like_2"/>
    <property type="match status" value="1"/>
</dbReference>
<evidence type="ECO:0000256" key="9">
    <source>
        <dbReference type="ARBA" id="ARBA00022982"/>
    </source>
</evidence>
<comment type="function">
    <text evidence="14 17">Subunits I and II form the functional core of the enzyme complex. Electrons originating in cytochrome c are transferred via heme a and Cu(A) to the binuclear center formed by heme a3 and Cu(B).</text>
</comment>
<dbReference type="InterPro" id="IPR009056">
    <property type="entry name" value="Cyt_c-like_dom"/>
</dbReference>
<evidence type="ECO:0000256" key="14">
    <source>
        <dbReference type="ARBA" id="ARBA00024688"/>
    </source>
</evidence>
<organism evidence="21 22">
    <name type="scientific">Desulfovibrio psychrotolerans</name>
    <dbReference type="NCBI Taxonomy" id="415242"/>
    <lineage>
        <taxon>Bacteria</taxon>
        <taxon>Pseudomonadati</taxon>
        <taxon>Thermodesulfobacteriota</taxon>
        <taxon>Desulfovibrionia</taxon>
        <taxon>Desulfovibrionales</taxon>
        <taxon>Desulfovibrionaceae</taxon>
        <taxon>Desulfovibrio</taxon>
    </lineage>
</organism>
<feature type="domain" description="Cytochrome c" evidence="20">
    <location>
        <begin position="305"/>
        <end position="402"/>
    </location>
</feature>
<dbReference type="Gene3D" id="1.10.287.90">
    <property type="match status" value="1"/>
</dbReference>
<evidence type="ECO:0000256" key="1">
    <source>
        <dbReference type="ARBA" id="ARBA00004141"/>
    </source>
</evidence>
<evidence type="ECO:0000259" key="19">
    <source>
        <dbReference type="PROSITE" id="PS50857"/>
    </source>
</evidence>
<dbReference type="InterPro" id="IPR036257">
    <property type="entry name" value="Cyt_c_oxidase_su2_TM_sf"/>
</dbReference>
<dbReference type="PROSITE" id="PS51007">
    <property type="entry name" value="CYTC"/>
    <property type="match status" value="2"/>
</dbReference>
<evidence type="ECO:0000256" key="10">
    <source>
        <dbReference type="ARBA" id="ARBA00022989"/>
    </source>
</evidence>
<dbReference type="RefSeq" id="WP_174408151.1">
    <property type="nucleotide sequence ID" value="NZ_BLVP01000001.1"/>
</dbReference>
<dbReference type="InterPro" id="IPR045187">
    <property type="entry name" value="CcO_II"/>
</dbReference>
<keyword evidence="12 17" id="KW-0186">Copper</keyword>
<evidence type="ECO:0000256" key="15">
    <source>
        <dbReference type="PROSITE-ProRule" id="PRU00433"/>
    </source>
</evidence>
<evidence type="ECO:0000256" key="6">
    <source>
        <dbReference type="ARBA" id="ARBA00022692"/>
    </source>
</evidence>
<dbReference type="PROSITE" id="PS50857">
    <property type="entry name" value="COX2_CUA"/>
    <property type="match status" value="1"/>
</dbReference>
<feature type="transmembrane region" description="Helical" evidence="18">
    <location>
        <begin position="15"/>
        <end position="39"/>
    </location>
</feature>
<evidence type="ECO:0000313" key="21">
    <source>
        <dbReference type="EMBL" id="GFM35424.1"/>
    </source>
</evidence>
<dbReference type="GO" id="GO:0004129">
    <property type="term" value="F:cytochrome-c oxidase activity"/>
    <property type="evidence" value="ECO:0007669"/>
    <property type="project" value="UniProtKB-EC"/>
</dbReference>
<dbReference type="GO" id="GO:0016491">
    <property type="term" value="F:oxidoreductase activity"/>
    <property type="evidence" value="ECO:0007669"/>
    <property type="project" value="InterPro"/>
</dbReference>
<comment type="caution">
    <text evidence="21">The sequence shown here is derived from an EMBL/GenBank/DDBJ whole genome shotgun (WGS) entry which is preliminary data.</text>
</comment>
<dbReference type="Pfam" id="PF00034">
    <property type="entry name" value="Cytochrom_C"/>
    <property type="match status" value="1"/>
</dbReference>
<name>A0A7J0BQS7_9BACT</name>
<keyword evidence="8" id="KW-1278">Translocase</keyword>
<keyword evidence="7 15" id="KW-0479">Metal-binding</keyword>
<comment type="subcellular location">
    <subcellularLocation>
        <location evidence="16">Cell membrane</location>
        <topology evidence="16">Multi-pass membrane protein</topology>
    </subcellularLocation>
    <subcellularLocation>
        <location evidence="1">Membrane</location>
        <topology evidence="1">Multi-pass membrane protein</topology>
    </subcellularLocation>
</comment>
<dbReference type="InterPro" id="IPR008972">
    <property type="entry name" value="Cupredoxin"/>
</dbReference>
<comment type="similarity">
    <text evidence="2 16">Belongs to the cytochrome c oxidase subunit 2 family.</text>
</comment>
<comment type="cofactor">
    <cofactor evidence="17">
        <name>Cu cation</name>
        <dbReference type="ChEBI" id="CHEBI:23378"/>
    </cofactor>
    <text evidence="17">Binds a copper A center.</text>
</comment>
<keyword evidence="13 18" id="KW-0472">Membrane</keyword>
<dbReference type="InterPro" id="IPR036909">
    <property type="entry name" value="Cyt_c-like_dom_sf"/>
</dbReference>
<dbReference type="NCBIfam" id="TIGR02866">
    <property type="entry name" value="CoxB"/>
    <property type="match status" value="1"/>
</dbReference>
<evidence type="ECO:0000259" key="20">
    <source>
        <dbReference type="PROSITE" id="PS51007"/>
    </source>
</evidence>
<evidence type="ECO:0000256" key="8">
    <source>
        <dbReference type="ARBA" id="ARBA00022967"/>
    </source>
</evidence>
<evidence type="ECO:0000256" key="12">
    <source>
        <dbReference type="ARBA" id="ARBA00023008"/>
    </source>
</evidence>
<dbReference type="Pfam" id="PF00116">
    <property type="entry name" value="COX2"/>
    <property type="match status" value="1"/>
</dbReference>
<dbReference type="SUPFAM" id="SSF81464">
    <property type="entry name" value="Cytochrome c oxidase subunit II-like, transmembrane region"/>
    <property type="match status" value="1"/>
</dbReference>
<feature type="transmembrane region" description="Helical" evidence="18">
    <location>
        <begin position="60"/>
        <end position="78"/>
    </location>
</feature>
<dbReference type="GO" id="GO:0005886">
    <property type="term" value="C:plasma membrane"/>
    <property type="evidence" value="ECO:0007669"/>
    <property type="project" value="UniProtKB-SubCell"/>
</dbReference>
<evidence type="ECO:0000256" key="17">
    <source>
        <dbReference type="RuleBase" id="RU004024"/>
    </source>
</evidence>
<dbReference type="SUPFAM" id="SSF46626">
    <property type="entry name" value="Cytochrome c"/>
    <property type="match status" value="2"/>
</dbReference>
<evidence type="ECO:0000256" key="3">
    <source>
        <dbReference type="ARBA" id="ARBA00022448"/>
    </source>
</evidence>
<keyword evidence="5 16" id="KW-0679">Respiratory chain</keyword>
<dbReference type="InterPro" id="IPR011759">
    <property type="entry name" value="Cyt_c_oxidase_su2_TM_dom"/>
</dbReference>
<keyword evidence="4 15" id="KW-0349">Heme</keyword>
<keyword evidence="3 16" id="KW-0813">Transport</keyword>
<protein>
    <recommendedName>
        <fullName evidence="17">Cytochrome c oxidase subunit 2</fullName>
        <ecNumber evidence="17">7.1.1.9</ecNumber>
    </recommendedName>
</protein>
<reference evidence="21 22" key="1">
    <citation type="submission" date="2020-05" db="EMBL/GenBank/DDBJ databases">
        <title>Draft genome sequence of Desulfovibrio psychrotolerans JS1T.</title>
        <authorList>
            <person name="Ueno A."/>
            <person name="Tamazawa S."/>
            <person name="Tamamura S."/>
            <person name="Murakami T."/>
            <person name="Kiyama T."/>
            <person name="Inomata H."/>
            <person name="Amano Y."/>
            <person name="Miyakawa K."/>
            <person name="Tamaki H."/>
            <person name="Naganuma T."/>
            <person name="Kaneko K."/>
        </authorList>
    </citation>
    <scope>NUCLEOTIDE SEQUENCE [LARGE SCALE GENOMIC DNA]</scope>
    <source>
        <strain evidence="21 22">JS1</strain>
    </source>
</reference>
<comment type="catalytic activity">
    <reaction evidence="17">
        <text>4 Fe(II)-[cytochrome c] + O2 + 8 H(+)(in) = 4 Fe(III)-[cytochrome c] + 2 H2O + 4 H(+)(out)</text>
        <dbReference type="Rhea" id="RHEA:11436"/>
        <dbReference type="Rhea" id="RHEA-COMP:10350"/>
        <dbReference type="Rhea" id="RHEA-COMP:14399"/>
        <dbReference type="ChEBI" id="CHEBI:15377"/>
        <dbReference type="ChEBI" id="CHEBI:15378"/>
        <dbReference type="ChEBI" id="CHEBI:15379"/>
        <dbReference type="ChEBI" id="CHEBI:29033"/>
        <dbReference type="ChEBI" id="CHEBI:29034"/>
        <dbReference type="EC" id="7.1.1.9"/>
    </reaction>
</comment>
<dbReference type="Proteomes" id="UP000503820">
    <property type="component" value="Unassembled WGS sequence"/>
</dbReference>
<feature type="domain" description="Cytochrome oxidase subunit II copper A binding" evidence="19">
    <location>
        <begin position="89"/>
        <end position="199"/>
    </location>
</feature>
<evidence type="ECO:0000256" key="7">
    <source>
        <dbReference type="ARBA" id="ARBA00022723"/>
    </source>
</evidence>
<sequence>MLPQNFDAVAKVDFAFYYIFGISIVLLLGITAVAGWFVYRYHHTRNPKATDISGNLWAEVAWTVIPSLIVMSMFYYGWVGYKALRTVPDNAMTVKVTARMWSWVFQYENGKRSSVLYVPQGTPVRLDMTSVDVIHSLYIPAYRIKMDTVPRMDTYAWFNPDTQGSYDIFCAEYCGMKHANMISTVEVLTPDEFEAWYTDANASEGAGRAVSLFETYGCLGCHSLDGTDGVGPSLKNLYGATRQVVMPDGTSKELVADEPYLRRAILDPAAELTAGYAPVMMPYEGAVSEDDLKVMVQWLMHGNQVSIDAGRDLMMAEGCISCHSTDGTMIAGPTLKDIWGRSVTVIENGKERTLAADRDYLIEAIVDPSRTMVKGFDPIMPPYEYLTPEQLELMLQYMQSLSEPGADGQ</sequence>
<dbReference type="Pfam" id="PF02790">
    <property type="entry name" value="COX2_TM"/>
    <property type="match status" value="1"/>
</dbReference>
<evidence type="ECO:0000256" key="5">
    <source>
        <dbReference type="ARBA" id="ARBA00022660"/>
    </source>
</evidence>
<keyword evidence="10 18" id="KW-1133">Transmembrane helix</keyword>
<evidence type="ECO:0000256" key="13">
    <source>
        <dbReference type="ARBA" id="ARBA00023136"/>
    </source>
</evidence>
<dbReference type="EMBL" id="BLVP01000001">
    <property type="protein sequence ID" value="GFM35424.1"/>
    <property type="molecule type" value="Genomic_DNA"/>
</dbReference>
<keyword evidence="9 16" id="KW-0249">Electron transport</keyword>
<evidence type="ECO:0000256" key="4">
    <source>
        <dbReference type="ARBA" id="ARBA00022617"/>
    </source>
</evidence>
<evidence type="ECO:0000256" key="16">
    <source>
        <dbReference type="RuleBase" id="RU000456"/>
    </source>
</evidence>
<accession>A0A7J0BQS7</accession>
<dbReference type="InterPro" id="IPR002429">
    <property type="entry name" value="CcO_II-like_C"/>
</dbReference>
<dbReference type="InterPro" id="IPR001505">
    <property type="entry name" value="Copper_CuA"/>
</dbReference>
<dbReference type="PROSITE" id="PS00078">
    <property type="entry name" value="COX2"/>
    <property type="match status" value="1"/>
</dbReference>
<dbReference type="GO" id="GO:0020037">
    <property type="term" value="F:heme binding"/>
    <property type="evidence" value="ECO:0007669"/>
    <property type="project" value="InterPro"/>
</dbReference>
<evidence type="ECO:0000256" key="11">
    <source>
        <dbReference type="ARBA" id="ARBA00023004"/>
    </source>
</evidence>
<dbReference type="Gene3D" id="2.60.40.420">
    <property type="entry name" value="Cupredoxins - blue copper proteins"/>
    <property type="match status" value="1"/>
</dbReference>
<dbReference type="GO" id="GO:0042773">
    <property type="term" value="P:ATP synthesis coupled electron transport"/>
    <property type="evidence" value="ECO:0007669"/>
    <property type="project" value="TreeGrafter"/>
</dbReference>